<name>A0A6A5S9X6_9PLEO</name>
<proteinExistence type="predicted"/>
<dbReference type="AlphaFoldDB" id="A0A6A5S9X6"/>
<organism evidence="2 3">
    <name type="scientific">Clathrospora elynae</name>
    <dbReference type="NCBI Taxonomy" id="706981"/>
    <lineage>
        <taxon>Eukaryota</taxon>
        <taxon>Fungi</taxon>
        <taxon>Dikarya</taxon>
        <taxon>Ascomycota</taxon>
        <taxon>Pezizomycotina</taxon>
        <taxon>Dothideomycetes</taxon>
        <taxon>Pleosporomycetidae</taxon>
        <taxon>Pleosporales</taxon>
        <taxon>Diademaceae</taxon>
        <taxon>Clathrospora</taxon>
    </lineage>
</organism>
<dbReference type="OrthoDB" id="3670330at2759"/>
<accession>A0A6A5S9X6</accession>
<dbReference type="EMBL" id="ML976138">
    <property type="protein sequence ID" value="KAF1937461.1"/>
    <property type="molecule type" value="Genomic_DNA"/>
</dbReference>
<gene>
    <name evidence="2" type="ORF">EJ02DRAFT_426611</name>
</gene>
<dbReference type="Proteomes" id="UP000800038">
    <property type="component" value="Unassembled WGS sequence"/>
</dbReference>
<evidence type="ECO:0000313" key="2">
    <source>
        <dbReference type="EMBL" id="KAF1937461.1"/>
    </source>
</evidence>
<sequence>MRCYLSSIYGSLLDASTTAALNFVAWNKAYAMYPRPTFLVKEAYLLQDIDAHGPNEELVEERQQDVIQQPQQGFKKKDADKEKKRRKHERKHDKKSKRK</sequence>
<evidence type="ECO:0000313" key="3">
    <source>
        <dbReference type="Proteomes" id="UP000800038"/>
    </source>
</evidence>
<keyword evidence="3" id="KW-1185">Reference proteome</keyword>
<feature type="compositionally biased region" description="Basic and acidic residues" evidence="1">
    <location>
        <begin position="55"/>
        <end position="64"/>
    </location>
</feature>
<protein>
    <submittedName>
        <fullName evidence="2">Uncharacterized protein</fullName>
    </submittedName>
</protein>
<evidence type="ECO:0000256" key="1">
    <source>
        <dbReference type="SAM" id="MobiDB-lite"/>
    </source>
</evidence>
<feature type="compositionally biased region" description="Basic residues" evidence="1">
    <location>
        <begin position="83"/>
        <end position="99"/>
    </location>
</feature>
<reference evidence="2" key="1">
    <citation type="journal article" date="2020" name="Stud. Mycol.">
        <title>101 Dothideomycetes genomes: a test case for predicting lifestyles and emergence of pathogens.</title>
        <authorList>
            <person name="Haridas S."/>
            <person name="Albert R."/>
            <person name="Binder M."/>
            <person name="Bloem J."/>
            <person name="Labutti K."/>
            <person name="Salamov A."/>
            <person name="Andreopoulos B."/>
            <person name="Baker S."/>
            <person name="Barry K."/>
            <person name="Bills G."/>
            <person name="Bluhm B."/>
            <person name="Cannon C."/>
            <person name="Castanera R."/>
            <person name="Culley D."/>
            <person name="Daum C."/>
            <person name="Ezra D."/>
            <person name="Gonzalez J."/>
            <person name="Henrissat B."/>
            <person name="Kuo A."/>
            <person name="Liang C."/>
            <person name="Lipzen A."/>
            <person name="Lutzoni F."/>
            <person name="Magnuson J."/>
            <person name="Mondo S."/>
            <person name="Nolan M."/>
            <person name="Ohm R."/>
            <person name="Pangilinan J."/>
            <person name="Park H.-J."/>
            <person name="Ramirez L."/>
            <person name="Alfaro M."/>
            <person name="Sun H."/>
            <person name="Tritt A."/>
            <person name="Yoshinaga Y."/>
            <person name="Zwiers L.-H."/>
            <person name="Turgeon B."/>
            <person name="Goodwin S."/>
            <person name="Spatafora J."/>
            <person name="Crous P."/>
            <person name="Grigoriev I."/>
        </authorList>
    </citation>
    <scope>NUCLEOTIDE SEQUENCE</scope>
    <source>
        <strain evidence="2">CBS 161.51</strain>
    </source>
</reference>
<feature type="region of interest" description="Disordered" evidence="1">
    <location>
        <begin position="55"/>
        <end position="99"/>
    </location>
</feature>